<dbReference type="Gene3D" id="3.40.50.720">
    <property type="entry name" value="NAD(P)-binding Rossmann-like Domain"/>
    <property type="match status" value="1"/>
</dbReference>
<accession>A0ABV7Q0K3</accession>
<evidence type="ECO:0000313" key="2">
    <source>
        <dbReference type="EMBL" id="MFC3492677.1"/>
    </source>
</evidence>
<dbReference type="InterPro" id="IPR036291">
    <property type="entry name" value="NAD(P)-bd_dom_sf"/>
</dbReference>
<keyword evidence="3" id="KW-1185">Reference proteome</keyword>
<comment type="caution">
    <text evidence="2">The sequence shown here is derived from an EMBL/GenBank/DDBJ whole genome shotgun (WGS) entry which is preliminary data.</text>
</comment>
<dbReference type="EMBL" id="JBHRWO010000009">
    <property type="protein sequence ID" value="MFC3492677.1"/>
    <property type="molecule type" value="Genomic_DNA"/>
</dbReference>
<dbReference type="RefSeq" id="WP_387973734.1">
    <property type="nucleotide sequence ID" value="NZ_JBHRWO010000009.1"/>
</dbReference>
<protein>
    <submittedName>
        <fullName evidence="2">NAD-dependent epimerase/dehydratase family protein</fullName>
    </submittedName>
</protein>
<proteinExistence type="predicted"/>
<dbReference type="InterPro" id="IPR001509">
    <property type="entry name" value="Epimerase_deHydtase"/>
</dbReference>
<reference evidence="3" key="1">
    <citation type="journal article" date="2019" name="Int. J. Syst. Evol. Microbiol.">
        <title>The Global Catalogue of Microorganisms (GCM) 10K type strain sequencing project: providing services to taxonomists for standard genome sequencing and annotation.</title>
        <authorList>
            <consortium name="The Broad Institute Genomics Platform"/>
            <consortium name="The Broad Institute Genome Sequencing Center for Infectious Disease"/>
            <person name="Wu L."/>
            <person name="Ma J."/>
        </authorList>
    </citation>
    <scope>NUCLEOTIDE SEQUENCE [LARGE SCALE GENOMIC DNA]</scope>
    <source>
        <strain evidence="3">CGMCC 4.7396</strain>
    </source>
</reference>
<dbReference type="Pfam" id="PF01370">
    <property type="entry name" value="Epimerase"/>
    <property type="match status" value="1"/>
</dbReference>
<name>A0ABV7Q0K3_9ACTN</name>
<organism evidence="2 3">
    <name type="scientific">Glycomyces rhizosphaerae</name>
    <dbReference type="NCBI Taxonomy" id="2054422"/>
    <lineage>
        <taxon>Bacteria</taxon>
        <taxon>Bacillati</taxon>
        <taxon>Actinomycetota</taxon>
        <taxon>Actinomycetes</taxon>
        <taxon>Glycomycetales</taxon>
        <taxon>Glycomycetaceae</taxon>
        <taxon>Glycomyces</taxon>
    </lineage>
</organism>
<feature type="domain" description="NAD-dependent epimerase/dehydratase" evidence="1">
    <location>
        <begin position="4"/>
        <end position="72"/>
    </location>
</feature>
<sequence>MADICVIGGTRFFGKRLVHRLLGDGHRVTLVNRGITPDPFGDKVERLVADATDTASLTTAVASSRFDAVVHQMCYSPRTAVAACEAFGDRAGKFVLTSSMEVYNADTFRWEIPAPPMSAFARESELDPADYRYDLDLPWDDEGFLWPNYGEGKRQAEAAMTSQAAVPVAIARIAHVLDANEDFTGRVQFHVDHLREGREILAHANPGKTSLVPATEAAAFLAWLATNEVEGPVNAAAPEPVNVYDVLAAFEEAVGRKATVVEQESPSGDDLSPYSCPADFGMSVDKAAELGFAFRPAADWLPELAAAAVKES</sequence>
<dbReference type="Proteomes" id="UP001595712">
    <property type="component" value="Unassembled WGS sequence"/>
</dbReference>
<evidence type="ECO:0000259" key="1">
    <source>
        <dbReference type="Pfam" id="PF01370"/>
    </source>
</evidence>
<evidence type="ECO:0000313" key="3">
    <source>
        <dbReference type="Proteomes" id="UP001595712"/>
    </source>
</evidence>
<gene>
    <name evidence="2" type="ORF">ACFO8M_09285</name>
</gene>
<dbReference type="SUPFAM" id="SSF51735">
    <property type="entry name" value="NAD(P)-binding Rossmann-fold domains"/>
    <property type="match status" value="1"/>
</dbReference>